<comment type="caution">
    <text evidence="2">The sequence shown here is derived from an EMBL/GenBank/DDBJ whole genome shotgun (WGS) entry which is preliminary data.</text>
</comment>
<name>A0A5J9SZ00_9POAL</name>
<dbReference type="EMBL" id="RWGY01000084">
    <property type="protein sequence ID" value="TVU04254.1"/>
    <property type="molecule type" value="Genomic_DNA"/>
</dbReference>
<keyword evidence="3" id="KW-1185">Reference proteome</keyword>
<organism evidence="2 3">
    <name type="scientific">Eragrostis curvula</name>
    <name type="common">weeping love grass</name>
    <dbReference type="NCBI Taxonomy" id="38414"/>
    <lineage>
        <taxon>Eukaryota</taxon>
        <taxon>Viridiplantae</taxon>
        <taxon>Streptophyta</taxon>
        <taxon>Embryophyta</taxon>
        <taxon>Tracheophyta</taxon>
        <taxon>Spermatophyta</taxon>
        <taxon>Magnoliopsida</taxon>
        <taxon>Liliopsida</taxon>
        <taxon>Poales</taxon>
        <taxon>Poaceae</taxon>
        <taxon>PACMAD clade</taxon>
        <taxon>Chloridoideae</taxon>
        <taxon>Eragrostideae</taxon>
        <taxon>Eragrostidinae</taxon>
        <taxon>Eragrostis</taxon>
    </lineage>
</organism>
<accession>A0A5J9SZ00</accession>
<feature type="region of interest" description="Disordered" evidence="1">
    <location>
        <begin position="176"/>
        <end position="195"/>
    </location>
</feature>
<feature type="non-terminal residue" evidence="2">
    <location>
        <position position="239"/>
    </location>
</feature>
<protein>
    <submittedName>
        <fullName evidence="2">Uncharacterized protein</fullName>
    </submittedName>
</protein>
<feature type="non-terminal residue" evidence="2">
    <location>
        <position position="1"/>
    </location>
</feature>
<reference evidence="2 3" key="1">
    <citation type="journal article" date="2019" name="Sci. Rep.">
        <title>A high-quality genome of Eragrostis curvula grass provides insights into Poaceae evolution and supports new strategies to enhance forage quality.</title>
        <authorList>
            <person name="Carballo J."/>
            <person name="Santos B.A.C.M."/>
            <person name="Zappacosta D."/>
            <person name="Garbus I."/>
            <person name="Selva J.P."/>
            <person name="Gallo C.A."/>
            <person name="Diaz A."/>
            <person name="Albertini E."/>
            <person name="Caccamo M."/>
            <person name="Echenique V."/>
        </authorList>
    </citation>
    <scope>NUCLEOTIDE SEQUENCE [LARGE SCALE GENOMIC DNA]</scope>
    <source>
        <strain evidence="3">cv. Victoria</strain>
        <tissue evidence="2">Leaf</tissue>
    </source>
</reference>
<evidence type="ECO:0000313" key="2">
    <source>
        <dbReference type="EMBL" id="TVU04254.1"/>
    </source>
</evidence>
<gene>
    <name evidence="2" type="ORF">EJB05_50172</name>
</gene>
<sequence>ETGARVNPVPPRVRRGSPGHCIFRAPGFTRSCTSRLLYALDATRYRHTNAFDTALSLSHFVGSRAPADVFIRRPVANCRKSRAAASGRRSVAAAPSARLAKACVIRSEAVSGRGQHVAPANAVADAAPITATKQRFVGLSLTAAWQRRGRGTRAAFSRTPYPQPQGISCRRCAMSAPHTDSLPRSSATQGVAAEQPLERRGVGQACRTSGVLCVSYDIGLQQIELQVLSMRTGAKACRM</sequence>
<dbReference type="Proteomes" id="UP000324897">
    <property type="component" value="Unassembled WGS sequence"/>
</dbReference>
<dbReference type="Gramene" id="TVU04254">
    <property type="protein sequence ID" value="TVU04254"/>
    <property type="gene ID" value="EJB05_50172"/>
</dbReference>
<evidence type="ECO:0000313" key="3">
    <source>
        <dbReference type="Proteomes" id="UP000324897"/>
    </source>
</evidence>
<dbReference type="AlphaFoldDB" id="A0A5J9SZ00"/>
<evidence type="ECO:0000256" key="1">
    <source>
        <dbReference type="SAM" id="MobiDB-lite"/>
    </source>
</evidence>
<proteinExistence type="predicted"/>